<comment type="cofactor">
    <cofactor evidence="1">
        <name>Zn(2+)</name>
        <dbReference type="ChEBI" id="CHEBI:29105"/>
    </cofactor>
</comment>
<dbReference type="RefSeq" id="WP_123916276.1">
    <property type="nucleotide sequence ID" value="NZ_RKRA01000001.1"/>
</dbReference>
<comment type="caution">
    <text evidence="7">The sequence shown here is derived from an EMBL/GenBank/DDBJ whole genome shotgun (WGS) entry which is preliminary data.</text>
</comment>
<evidence type="ECO:0000256" key="2">
    <source>
        <dbReference type="ARBA" id="ARBA00008072"/>
    </source>
</evidence>
<dbReference type="AlphaFoldDB" id="A0A3N4Z772"/>
<evidence type="ECO:0000256" key="1">
    <source>
        <dbReference type="ARBA" id="ARBA00001947"/>
    </source>
</evidence>
<evidence type="ECO:0000259" key="6">
    <source>
        <dbReference type="Pfam" id="PF00107"/>
    </source>
</evidence>
<dbReference type="PANTHER" id="PTHR43350">
    <property type="entry name" value="NAD-DEPENDENT ALCOHOL DEHYDROGENASE"/>
    <property type="match status" value="1"/>
</dbReference>
<keyword evidence="4" id="KW-0862">Zinc</keyword>
<dbReference type="OrthoDB" id="9781588at2"/>
<dbReference type="InterPro" id="IPR036291">
    <property type="entry name" value="NAD(P)-bd_dom_sf"/>
</dbReference>
<dbReference type="SUPFAM" id="SSF50129">
    <property type="entry name" value="GroES-like"/>
    <property type="match status" value="1"/>
</dbReference>
<dbReference type="GO" id="GO:0016491">
    <property type="term" value="F:oxidoreductase activity"/>
    <property type="evidence" value="ECO:0007669"/>
    <property type="project" value="UniProtKB-KW"/>
</dbReference>
<evidence type="ECO:0000256" key="3">
    <source>
        <dbReference type="ARBA" id="ARBA00022723"/>
    </source>
</evidence>
<dbReference type="EMBL" id="RKRA01000001">
    <property type="protein sequence ID" value="RPF27020.1"/>
    <property type="molecule type" value="Genomic_DNA"/>
</dbReference>
<comment type="similarity">
    <text evidence="2">Belongs to the zinc-containing alcohol dehydrogenase family.</text>
</comment>
<evidence type="ECO:0000313" key="7">
    <source>
        <dbReference type="EMBL" id="RPF27020.1"/>
    </source>
</evidence>
<evidence type="ECO:0000313" key="8">
    <source>
        <dbReference type="Proteomes" id="UP000280726"/>
    </source>
</evidence>
<dbReference type="SUPFAM" id="SSF51735">
    <property type="entry name" value="NAD(P)-binding Rossmann-fold domains"/>
    <property type="match status" value="1"/>
</dbReference>
<dbReference type="Pfam" id="PF00107">
    <property type="entry name" value="ADH_zinc_N"/>
    <property type="match status" value="1"/>
</dbReference>
<sequence>MPDVLRFAAPYHVDLVDLASPAPAPGEVRVATIASGISAGTELTAFRGTNPYLTATWDPHLRLFDHGAQAPAYPVQGWGYSEVGRVVEAPGEADDLTPGDVVWGIWGHRAEAVLPASSLRGRRLPAGTDPVVGCFARVAAIGLNAVLAADAGVGSTVVVVGQGVIGLLATRFAVLSGARVIAVDGIDARLEHARAYGAAEVLHPTPDLARRLRDLTGPGGADAAIELSGTHPGLAEAVRAVGPDGRVVAAGFYQGEVAGLRLGEEFHHNRVQLLASQIGSVPQRLAARWDPARLHRAAMEAVVSGRVDVLPLVTHRFPLARAQEAYELLDTGGDQVLQVVLET</sequence>
<dbReference type="Gene3D" id="3.90.180.10">
    <property type="entry name" value="Medium-chain alcohol dehydrogenases, catalytic domain"/>
    <property type="match status" value="2"/>
</dbReference>
<organism evidence="7 8">
    <name type="scientific">Georgenia muralis</name>
    <dbReference type="NCBI Taxonomy" id="154117"/>
    <lineage>
        <taxon>Bacteria</taxon>
        <taxon>Bacillati</taxon>
        <taxon>Actinomycetota</taxon>
        <taxon>Actinomycetes</taxon>
        <taxon>Micrococcales</taxon>
        <taxon>Bogoriellaceae</taxon>
        <taxon>Georgenia</taxon>
    </lineage>
</organism>
<proteinExistence type="inferred from homology"/>
<dbReference type="Gene3D" id="3.40.50.720">
    <property type="entry name" value="NAD(P)-binding Rossmann-like Domain"/>
    <property type="match status" value="1"/>
</dbReference>
<reference evidence="7 8" key="1">
    <citation type="submission" date="2018-11" db="EMBL/GenBank/DDBJ databases">
        <title>Sequencing the genomes of 1000 actinobacteria strains.</title>
        <authorList>
            <person name="Klenk H.-P."/>
        </authorList>
    </citation>
    <scope>NUCLEOTIDE SEQUENCE [LARGE SCALE GENOMIC DNA]</scope>
    <source>
        <strain evidence="7 8">DSM 14418</strain>
    </source>
</reference>
<dbReference type="GO" id="GO:0046872">
    <property type="term" value="F:metal ion binding"/>
    <property type="evidence" value="ECO:0007669"/>
    <property type="project" value="UniProtKB-KW"/>
</dbReference>
<keyword evidence="3" id="KW-0479">Metal-binding</keyword>
<keyword evidence="5" id="KW-0560">Oxidoreductase</keyword>
<evidence type="ECO:0000256" key="4">
    <source>
        <dbReference type="ARBA" id="ARBA00022833"/>
    </source>
</evidence>
<dbReference type="InterPro" id="IPR011032">
    <property type="entry name" value="GroES-like_sf"/>
</dbReference>
<name>A0A3N4Z772_9MICO</name>
<dbReference type="InterPro" id="IPR013149">
    <property type="entry name" value="ADH-like_C"/>
</dbReference>
<feature type="domain" description="Alcohol dehydrogenase-like C-terminal" evidence="6">
    <location>
        <begin position="165"/>
        <end position="282"/>
    </location>
</feature>
<keyword evidence="8" id="KW-1185">Reference proteome</keyword>
<accession>A0A3N4Z772</accession>
<dbReference type="Proteomes" id="UP000280726">
    <property type="component" value="Unassembled WGS sequence"/>
</dbReference>
<gene>
    <name evidence="7" type="ORF">EDD32_1480</name>
</gene>
<dbReference type="PANTHER" id="PTHR43350:SF19">
    <property type="entry name" value="D-GULOSIDE 3-DEHYDROGENASE"/>
    <property type="match status" value="1"/>
</dbReference>
<evidence type="ECO:0000256" key="5">
    <source>
        <dbReference type="ARBA" id="ARBA00023002"/>
    </source>
</evidence>
<protein>
    <submittedName>
        <fullName evidence="7">2-desacetyl-2-hydroxyethyl bacteriochlorophyllide A dehydrogenase</fullName>
    </submittedName>
</protein>
<dbReference type="CDD" id="cd08255">
    <property type="entry name" value="2-desacetyl-2-hydroxyethyl_bacteriochlorophyllide_like"/>
    <property type="match status" value="1"/>
</dbReference>